<dbReference type="AlphaFoldDB" id="A0A1I5EJT0"/>
<evidence type="ECO:0000256" key="4">
    <source>
        <dbReference type="ARBA" id="ARBA00022553"/>
    </source>
</evidence>
<evidence type="ECO:0000256" key="12">
    <source>
        <dbReference type="SAM" id="Phobius"/>
    </source>
</evidence>
<evidence type="ECO:0000313" key="15">
    <source>
        <dbReference type="EMBL" id="SFO11593.1"/>
    </source>
</evidence>
<dbReference type="InterPro" id="IPR050428">
    <property type="entry name" value="TCS_sensor_his_kinase"/>
</dbReference>
<dbReference type="Pfam" id="PF00512">
    <property type="entry name" value="HisKA"/>
    <property type="match status" value="1"/>
</dbReference>
<dbReference type="Pfam" id="PF02518">
    <property type="entry name" value="HATPase_c"/>
    <property type="match status" value="1"/>
</dbReference>
<dbReference type="InterPro" id="IPR036890">
    <property type="entry name" value="HATPase_C_sf"/>
</dbReference>
<dbReference type="GO" id="GO:0005886">
    <property type="term" value="C:plasma membrane"/>
    <property type="evidence" value="ECO:0007669"/>
    <property type="project" value="TreeGrafter"/>
</dbReference>
<evidence type="ECO:0000256" key="6">
    <source>
        <dbReference type="ARBA" id="ARBA00022692"/>
    </source>
</evidence>
<dbReference type="InterPro" id="IPR005467">
    <property type="entry name" value="His_kinase_dom"/>
</dbReference>
<dbReference type="SUPFAM" id="SSF47384">
    <property type="entry name" value="Homodimeric domain of signal transducing histidine kinase"/>
    <property type="match status" value="1"/>
</dbReference>
<dbReference type="Gene3D" id="1.10.287.130">
    <property type="match status" value="1"/>
</dbReference>
<evidence type="ECO:0000313" key="16">
    <source>
        <dbReference type="Proteomes" id="UP000198599"/>
    </source>
</evidence>
<accession>A0A1I5EJT0</accession>
<dbReference type="PROSITE" id="PS50885">
    <property type="entry name" value="HAMP"/>
    <property type="match status" value="1"/>
</dbReference>
<keyword evidence="6 12" id="KW-0812">Transmembrane</keyword>
<proteinExistence type="predicted"/>
<evidence type="ECO:0000256" key="1">
    <source>
        <dbReference type="ARBA" id="ARBA00000085"/>
    </source>
</evidence>
<dbReference type="PANTHER" id="PTHR45436">
    <property type="entry name" value="SENSOR HISTIDINE KINASE YKOH"/>
    <property type="match status" value="1"/>
</dbReference>
<protein>
    <recommendedName>
        <fullName evidence="3">histidine kinase</fullName>
        <ecNumber evidence="3">2.7.13.3</ecNumber>
    </recommendedName>
</protein>
<keyword evidence="9" id="KW-0067">ATP-binding</keyword>
<dbReference type="InterPro" id="IPR003594">
    <property type="entry name" value="HATPase_dom"/>
</dbReference>
<dbReference type="SMART" id="SM00388">
    <property type="entry name" value="HisKA"/>
    <property type="match status" value="1"/>
</dbReference>
<dbReference type="Gene3D" id="3.30.565.10">
    <property type="entry name" value="Histidine kinase-like ATPase, C-terminal domain"/>
    <property type="match status" value="1"/>
</dbReference>
<evidence type="ECO:0000259" key="14">
    <source>
        <dbReference type="PROSITE" id="PS50885"/>
    </source>
</evidence>
<evidence type="ECO:0000256" key="5">
    <source>
        <dbReference type="ARBA" id="ARBA00022679"/>
    </source>
</evidence>
<dbReference type="PANTHER" id="PTHR45436:SF14">
    <property type="entry name" value="SENSOR PROTEIN QSEC"/>
    <property type="match status" value="1"/>
</dbReference>
<dbReference type="InterPro" id="IPR036097">
    <property type="entry name" value="HisK_dim/P_sf"/>
</dbReference>
<evidence type="ECO:0000256" key="7">
    <source>
        <dbReference type="ARBA" id="ARBA00022741"/>
    </source>
</evidence>
<dbReference type="EMBL" id="FOVP01000016">
    <property type="protein sequence ID" value="SFO11593.1"/>
    <property type="molecule type" value="Genomic_DNA"/>
</dbReference>
<dbReference type="Proteomes" id="UP000198599">
    <property type="component" value="Unassembled WGS sequence"/>
</dbReference>
<dbReference type="PROSITE" id="PS50109">
    <property type="entry name" value="HIS_KIN"/>
    <property type="match status" value="1"/>
</dbReference>
<dbReference type="EC" id="2.7.13.3" evidence="3"/>
<evidence type="ECO:0000256" key="8">
    <source>
        <dbReference type="ARBA" id="ARBA00022777"/>
    </source>
</evidence>
<dbReference type="Gene3D" id="1.20.5.1040">
    <property type="entry name" value="Sensor protein qsec"/>
    <property type="match status" value="1"/>
</dbReference>
<dbReference type="CDD" id="cd00082">
    <property type="entry name" value="HisKA"/>
    <property type="match status" value="1"/>
</dbReference>
<sequence length="447" mass="48035">MRGPGSLQGKLALGLGLGLTLVWLATALVTATLLRGEMDEVFDSALEETAQRILPLAVLDILDRDEEGVSQRIASLRQHEEFFTYIVRDDQGRILLRSHSADVSVFPPFEAVGFSQSATHRLYFDAALRGTITIAMAEPLEHRAEVARETLMALALPLVVVIPLSLIGLLLIVRRSLAPVRDFSGVLSSRGARDLSHVGDESLPEEFLPMADAVNQLLDRLRRTLEAERSFTANAAHELRTPVAAALAQTQRLMAETRDASAGARAGEIETALKRLNRLSEKLMQLARAEGGRLRADTVTDLRPVLRLALSDFERVVGAGRILAETSDRPVLSNIDPDAFAIVLRNLVENALRHGRDEAPVRVALTADGVLQVINEGPALAPETLARLTARFERGQNTGSDGSGLGLSIVQAIADGAGAGLSLHSPATGRPDGFEARLQLPIGAPST</sequence>
<dbReference type="RefSeq" id="WP_092840281.1">
    <property type="nucleotide sequence ID" value="NZ_FOVP01000016.1"/>
</dbReference>
<keyword evidence="5" id="KW-0808">Transferase</keyword>
<comment type="catalytic activity">
    <reaction evidence="1">
        <text>ATP + protein L-histidine = ADP + protein N-phospho-L-histidine.</text>
        <dbReference type="EC" id="2.7.13.3"/>
    </reaction>
</comment>
<keyword evidence="11" id="KW-0902">Two-component regulatory system</keyword>
<keyword evidence="4" id="KW-0597">Phosphoprotein</keyword>
<evidence type="ECO:0000256" key="11">
    <source>
        <dbReference type="ARBA" id="ARBA00023012"/>
    </source>
</evidence>
<name>A0A1I5EJT0_9RHOB</name>
<keyword evidence="12" id="KW-0472">Membrane</keyword>
<dbReference type="SMART" id="SM00387">
    <property type="entry name" value="HATPase_c"/>
    <property type="match status" value="1"/>
</dbReference>
<reference evidence="16" key="1">
    <citation type="submission" date="2016-10" db="EMBL/GenBank/DDBJ databases">
        <authorList>
            <person name="Varghese N."/>
            <person name="Submissions S."/>
        </authorList>
    </citation>
    <scope>NUCLEOTIDE SEQUENCE [LARGE SCALE GENOMIC DNA]</scope>
    <source>
        <strain evidence="16">DSM 28463</strain>
    </source>
</reference>
<keyword evidence="7" id="KW-0547">Nucleotide-binding</keyword>
<evidence type="ECO:0000256" key="2">
    <source>
        <dbReference type="ARBA" id="ARBA00004141"/>
    </source>
</evidence>
<keyword evidence="10 12" id="KW-1133">Transmembrane helix</keyword>
<dbReference type="InterPro" id="IPR003661">
    <property type="entry name" value="HisK_dim/P_dom"/>
</dbReference>
<dbReference type="STRING" id="1005928.SAMN04487859_11641"/>
<dbReference type="SUPFAM" id="SSF55874">
    <property type="entry name" value="ATPase domain of HSP90 chaperone/DNA topoisomerase II/histidine kinase"/>
    <property type="match status" value="1"/>
</dbReference>
<feature type="transmembrane region" description="Helical" evidence="12">
    <location>
        <begin position="151"/>
        <end position="173"/>
    </location>
</feature>
<evidence type="ECO:0000256" key="3">
    <source>
        <dbReference type="ARBA" id="ARBA00012438"/>
    </source>
</evidence>
<dbReference type="GO" id="GO:0000155">
    <property type="term" value="F:phosphorelay sensor kinase activity"/>
    <property type="evidence" value="ECO:0007669"/>
    <property type="project" value="InterPro"/>
</dbReference>
<feature type="domain" description="HAMP" evidence="14">
    <location>
        <begin position="174"/>
        <end position="226"/>
    </location>
</feature>
<evidence type="ECO:0000256" key="10">
    <source>
        <dbReference type="ARBA" id="ARBA00022989"/>
    </source>
</evidence>
<keyword evidence="8 15" id="KW-0418">Kinase</keyword>
<gene>
    <name evidence="15" type="ORF">SAMN04487859_11641</name>
</gene>
<comment type="subcellular location">
    <subcellularLocation>
        <location evidence="2">Membrane</location>
        <topology evidence="2">Multi-pass membrane protein</topology>
    </subcellularLocation>
</comment>
<feature type="domain" description="Histidine kinase" evidence="13">
    <location>
        <begin position="234"/>
        <end position="444"/>
    </location>
</feature>
<keyword evidence="16" id="KW-1185">Reference proteome</keyword>
<dbReference type="InterPro" id="IPR003660">
    <property type="entry name" value="HAMP_dom"/>
</dbReference>
<organism evidence="15 16">
    <name type="scientific">Roseovarius lutimaris</name>
    <dbReference type="NCBI Taxonomy" id="1005928"/>
    <lineage>
        <taxon>Bacteria</taxon>
        <taxon>Pseudomonadati</taxon>
        <taxon>Pseudomonadota</taxon>
        <taxon>Alphaproteobacteria</taxon>
        <taxon>Rhodobacterales</taxon>
        <taxon>Roseobacteraceae</taxon>
        <taxon>Roseovarius</taxon>
    </lineage>
</organism>
<dbReference type="OrthoDB" id="9809766at2"/>
<evidence type="ECO:0000256" key="9">
    <source>
        <dbReference type="ARBA" id="ARBA00022840"/>
    </source>
</evidence>
<evidence type="ECO:0000259" key="13">
    <source>
        <dbReference type="PROSITE" id="PS50109"/>
    </source>
</evidence>
<dbReference type="GO" id="GO:0005524">
    <property type="term" value="F:ATP binding"/>
    <property type="evidence" value="ECO:0007669"/>
    <property type="project" value="UniProtKB-KW"/>
</dbReference>